<keyword evidence="3" id="KW-1185">Reference proteome</keyword>
<evidence type="ECO:0000313" key="2">
    <source>
        <dbReference type="EMBL" id="BBF24091.1"/>
    </source>
</evidence>
<dbReference type="PANTHER" id="PTHR46124:SF3">
    <property type="entry name" value="HYDROLASE"/>
    <property type="match status" value="1"/>
</dbReference>
<keyword evidence="1" id="KW-0479">Metal-binding</keyword>
<dbReference type="SUPFAM" id="SSF51556">
    <property type="entry name" value="Metallo-dependent hydrolases"/>
    <property type="match status" value="1"/>
</dbReference>
<feature type="binding site" evidence="1">
    <location>
        <position position="132"/>
    </location>
    <ligand>
        <name>a divalent metal cation</name>
        <dbReference type="ChEBI" id="CHEBI:60240"/>
        <label>2</label>
    </ligand>
</feature>
<dbReference type="KEGG" id="sutt:SUTMEG_19820"/>
<sequence>MGFIDTHSHLQAAELEGRLDELLVVARRSGVESIVICAGSRGDWARVREVARRYGLPYTLGIHPLFAAETTADDLTDLKDELAAACADPFFVGVGEIGLDGTVPGAGDAHAEAVFAAYLKAARDLKLPVSLHVRKSASRVLYGLRRIPPAGGALHAFNGSDVERAQFLALGLKLGFGGAVTYDGSLRIRRHAAELSDGSWVLETDAPDMPGAERRDAAAQLGREPLTEPADIVRTAEIVANLRGTTVEHVARVSREAALEAFPRLRAALAHPEAFAAR</sequence>
<dbReference type="Proteomes" id="UP000271003">
    <property type="component" value="Chromosome"/>
</dbReference>
<dbReference type="GO" id="GO:0046872">
    <property type="term" value="F:metal ion binding"/>
    <property type="evidence" value="ECO:0007669"/>
    <property type="project" value="UniProtKB-KW"/>
</dbReference>
<dbReference type="PANTHER" id="PTHR46124">
    <property type="entry name" value="D-AMINOACYL-TRNA DEACYLASE"/>
    <property type="match status" value="1"/>
</dbReference>
<dbReference type="GO" id="GO:0005829">
    <property type="term" value="C:cytosol"/>
    <property type="evidence" value="ECO:0007669"/>
    <property type="project" value="TreeGrafter"/>
</dbReference>
<proteinExistence type="predicted"/>
<feature type="binding site" evidence="1">
    <location>
        <position position="9"/>
    </location>
    <ligand>
        <name>a divalent metal cation</name>
        <dbReference type="ChEBI" id="CHEBI:60240"/>
        <label>1</label>
    </ligand>
</feature>
<accession>A0A2Z6IC28</accession>
<dbReference type="Pfam" id="PF01026">
    <property type="entry name" value="TatD_DNase"/>
    <property type="match status" value="1"/>
</dbReference>
<dbReference type="EMBL" id="AP018786">
    <property type="protein sequence ID" value="BBF24091.1"/>
    <property type="molecule type" value="Genomic_DNA"/>
</dbReference>
<reference evidence="2 3" key="1">
    <citation type="journal article" date="2018" name="Int. J. Syst. Evol. Microbiol.">
        <title>Mesosutterella multiformis gen. nov., sp. nov., a member of the family Sutterellaceae and Sutterella megalosphaeroides sp. nov., isolated from human faeces.</title>
        <authorList>
            <person name="Sakamoto M."/>
            <person name="Ikeyama N."/>
            <person name="Kunihiro T."/>
            <person name="Iino T."/>
            <person name="Yuki M."/>
            <person name="Ohkuma M."/>
        </authorList>
    </citation>
    <scope>NUCLEOTIDE SEQUENCE [LARGE SCALE GENOMIC DNA]</scope>
    <source>
        <strain evidence="2 3">6FBBBH3</strain>
    </source>
</reference>
<feature type="binding site" evidence="1">
    <location>
        <position position="7"/>
    </location>
    <ligand>
        <name>a divalent metal cation</name>
        <dbReference type="ChEBI" id="CHEBI:60240"/>
        <label>1</label>
    </ligand>
</feature>
<name>A0A2Z6IC28_9BURK</name>
<dbReference type="PIRSF" id="PIRSF005902">
    <property type="entry name" value="DNase_TatD"/>
    <property type="match status" value="1"/>
</dbReference>
<feature type="binding site" evidence="1">
    <location>
        <position position="205"/>
    </location>
    <ligand>
        <name>a divalent metal cation</name>
        <dbReference type="ChEBI" id="CHEBI:60240"/>
        <label>1</label>
    </ligand>
</feature>
<gene>
    <name evidence="2" type="ORF">SUTMEG_19820</name>
</gene>
<dbReference type="AlphaFoldDB" id="A0A2Z6IC28"/>
<protein>
    <submittedName>
        <fullName evidence="2">TatD related DNase</fullName>
    </submittedName>
</protein>
<organism evidence="2 3">
    <name type="scientific">Sutterella megalosphaeroides</name>
    <dbReference type="NCBI Taxonomy" id="2494234"/>
    <lineage>
        <taxon>Bacteria</taxon>
        <taxon>Pseudomonadati</taxon>
        <taxon>Pseudomonadota</taxon>
        <taxon>Betaproteobacteria</taxon>
        <taxon>Burkholderiales</taxon>
        <taxon>Sutterellaceae</taxon>
        <taxon>Sutterella</taxon>
    </lineage>
</organism>
<dbReference type="RefSeq" id="WP_120177637.1">
    <property type="nucleotide sequence ID" value="NZ_AP018786.1"/>
</dbReference>
<dbReference type="Gene3D" id="3.20.20.140">
    <property type="entry name" value="Metal-dependent hydrolases"/>
    <property type="match status" value="1"/>
</dbReference>
<dbReference type="GO" id="GO:0016788">
    <property type="term" value="F:hydrolase activity, acting on ester bonds"/>
    <property type="evidence" value="ECO:0007669"/>
    <property type="project" value="InterPro"/>
</dbReference>
<dbReference type="OrthoDB" id="9810005at2"/>
<dbReference type="InterPro" id="IPR032466">
    <property type="entry name" value="Metal_Hydrolase"/>
</dbReference>
<feature type="binding site" evidence="1">
    <location>
        <position position="96"/>
    </location>
    <ligand>
        <name>a divalent metal cation</name>
        <dbReference type="ChEBI" id="CHEBI:60240"/>
        <label>1</label>
    </ligand>
</feature>
<feature type="binding site" evidence="1">
    <location>
        <position position="155"/>
    </location>
    <ligand>
        <name>a divalent metal cation</name>
        <dbReference type="ChEBI" id="CHEBI:60240"/>
        <label>2</label>
    </ligand>
</feature>
<evidence type="ECO:0000313" key="3">
    <source>
        <dbReference type="Proteomes" id="UP000271003"/>
    </source>
</evidence>
<dbReference type="CDD" id="cd01310">
    <property type="entry name" value="TatD_DNAse"/>
    <property type="match status" value="1"/>
</dbReference>
<dbReference type="InterPro" id="IPR001130">
    <property type="entry name" value="TatD-like"/>
</dbReference>
<evidence type="ECO:0000256" key="1">
    <source>
        <dbReference type="PIRSR" id="PIRSR005902-1"/>
    </source>
</evidence>